<evidence type="ECO:0000313" key="2">
    <source>
        <dbReference type="Proteomes" id="UP000431922"/>
    </source>
</evidence>
<accession>A0A845B0P8</accession>
<dbReference type="EMBL" id="WTYL01000002">
    <property type="protein sequence ID" value="MXP44861.1"/>
    <property type="molecule type" value="Genomic_DNA"/>
</dbReference>
<sequence>MPLPAIGGPIMMVLAEAIAAAFSAIRIEWPQTLATGSEPEVTALLVSRLNAMADDNTEESGLWRSLVRCVGRSDECISYDGAHLEKQPDLSIWLTDRSARFPLTAEAKLLDTSSGKTETLYCSQGVRRFLVGEYGWGGREAFMLGYVRDGSTIPAKLAPYFGQSSHAATYNVEVGPIAVGMGGDSSRSQHGRNFTFSHLSPPDNVPGSIDLWHVWLQAN</sequence>
<reference evidence="1 2" key="1">
    <citation type="submission" date="2019-12" db="EMBL/GenBank/DDBJ databases">
        <title>Genomic-based taxomic classification of the family Erythrobacteraceae.</title>
        <authorList>
            <person name="Xu L."/>
        </authorList>
    </citation>
    <scope>NUCLEOTIDE SEQUENCE [LARGE SCALE GENOMIC DNA]</scope>
    <source>
        <strain evidence="1 2">KCTC 42453</strain>
    </source>
</reference>
<proteinExistence type="predicted"/>
<protein>
    <submittedName>
        <fullName evidence="1">Uncharacterized protein</fullName>
    </submittedName>
</protein>
<dbReference type="AlphaFoldDB" id="A0A845B0P8"/>
<name>A0A845B0P8_9SPHN</name>
<dbReference type="OrthoDB" id="7846333at2"/>
<evidence type="ECO:0000313" key="1">
    <source>
        <dbReference type="EMBL" id="MXP44861.1"/>
    </source>
</evidence>
<gene>
    <name evidence="1" type="ORF">GRI65_10375</name>
</gene>
<organism evidence="1 2">
    <name type="scientific">Allopontixanthobacter sediminis</name>
    <dbReference type="NCBI Taxonomy" id="1689985"/>
    <lineage>
        <taxon>Bacteria</taxon>
        <taxon>Pseudomonadati</taxon>
        <taxon>Pseudomonadota</taxon>
        <taxon>Alphaproteobacteria</taxon>
        <taxon>Sphingomonadales</taxon>
        <taxon>Erythrobacteraceae</taxon>
        <taxon>Allopontixanthobacter</taxon>
    </lineage>
</organism>
<comment type="caution">
    <text evidence="1">The sequence shown here is derived from an EMBL/GenBank/DDBJ whole genome shotgun (WGS) entry which is preliminary data.</text>
</comment>
<dbReference type="Proteomes" id="UP000431922">
    <property type="component" value="Unassembled WGS sequence"/>
</dbReference>
<keyword evidence="2" id="KW-1185">Reference proteome</keyword>